<dbReference type="Pfam" id="PF00534">
    <property type="entry name" value="Glycos_transf_1"/>
    <property type="match status" value="1"/>
</dbReference>
<name>A0A9E2W836_9BACT</name>
<accession>A0A9E2W836</accession>
<dbReference type="Proteomes" id="UP000812270">
    <property type="component" value="Unassembled WGS sequence"/>
</dbReference>
<gene>
    <name evidence="2" type="ORF">KTO63_11825</name>
</gene>
<evidence type="ECO:0000259" key="1">
    <source>
        <dbReference type="Pfam" id="PF00534"/>
    </source>
</evidence>
<sequence>MNNKSEIVFTFPACMGGVASFNYNIINNSHLIKNFRSKVVLIKAKEDNRPLFLETFTADEVITFNYSHKENQFFVAKRLNELLGSAEGAIVTDNALTIAAARLFNNPKTVFHLIHDYFYVNANVRLKDMVDVAIAHSSFFSDAVFASQPSLFARRSFYIPYGVDQVANLPEKNHDVLNLVFLGRLDSGKGVMLLHEMETILRKKNIAVNWTIIGKGPLKSDLIRQWEGKTNVSFHEPDTKDEIYRLLKEQDAFVFPTMFEGTPVSILECLANGVVTITNDLPGGIRDIVTEGIGFRCALGDVNGFVDKIELLHNDRNLLRQMQDNCLQLAKANYDIQKNADNYFTLFMQFEKYRRKNINCSPGMSLLDKKFFPNWLVKIIRKVKNR</sequence>
<comment type="caution">
    <text evidence="2">The sequence shown here is derived from an EMBL/GenBank/DDBJ whole genome shotgun (WGS) entry which is preliminary data.</text>
</comment>
<evidence type="ECO:0000313" key="3">
    <source>
        <dbReference type="Proteomes" id="UP000812270"/>
    </source>
</evidence>
<feature type="domain" description="Glycosyl transferase family 1" evidence="1">
    <location>
        <begin position="172"/>
        <end position="325"/>
    </location>
</feature>
<reference evidence="2" key="1">
    <citation type="submission" date="2021-06" db="EMBL/GenBank/DDBJ databases">
        <authorList>
            <person name="Huq M.A."/>
        </authorList>
    </citation>
    <scope>NUCLEOTIDE SEQUENCE</scope>
    <source>
        <strain evidence="2">MAH-26</strain>
    </source>
</reference>
<dbReference type="PANTHER" id="PTHR45947:SF15">
    <property type="entry name" value="TEICHURONIC ACID BIOSYNTHESIS GLYCOSYLTRANSFERASE TUAC-RELATED"/>
    <property type="match status" value="1"/>
</dbReference>
<keyword evidence="3" id="KW-1185">Reference proteome</keyword>
<dbReference type="CDD" id="cd03801">
    <property type="entry name" value="GT4_PimA-like"/>
    <property type="match status" value="1"/>
</dbReference>
<dbReference type="EMBL" id="JAHSPG010000008">
    <property type="protein sequence ID" value="MBV4357841.1"/>
    <property type="molecule type" value="Genomic_DNA"/>
</dbReference>
<dbReference type="InterPro" id="IPR001296">
    <property type="entry name" value="Glyco_trans_1"/>
</dbReference>
<dbReference type="PANTHER" id="PTHR45947">
    <property type="entry name" value="SULFOQUINOVOSYL TRANSFERASE SQD2"/>
    <property type="match status" value="1"/>
</dbReference>
<dbReference type="RefSeq" id="WP_217791495.1">
    <property type="nucleotide sequence ID" value="NZ_JAHSPG010000008.1"/>
</dbReference>
<proteinExistence type="predicted"/>
<protein>
    <submittedName>
        <fullName evidence="2">Glycosyltransferase family 4 protein</fullName>
    </submittedName>
</protein>
<dbReference type="AlphaFoldDB" id="A0A9E2W836"/>
<evidence type="ECO:0000313" key="2">
    <source>
        <dbReference type="EMBL" id="MBV4357841.1"/>
    </source>
</evidence>
<dbReference type="GO" id="GO:0016757">
    <property type="term" value="F:glycosyltransferase activity"/>
    <property type="evidence" value="ECO:0007669"/>
    <property type="project" value="InterPro"/>
</dbReference>
<organism evidence="2 3">
    <name type="scientific">Pinibacter aurantiacus</name>
    <dbReference type="NCBI Taxonomy" id="2851599"/>
    <lineage>
        <taxon>Bacteria</taxon>
        <taxon>Pseudomonadati</taxon>
        <taxon>Bacteroidota</taxon>
        <taxon>Chitinophagia</taxon>
        <taxon>Chitinophagales</taxon>
        <taxon>Chitinophagaceae</taxon>
        <taxon>Pinibacter</taxon>
    </lineage>
</organism>
<dbReference type="InterPro" id="IPR050194">
    <property type="entry name" value="Glycosyltransferase_grp1"/>
</dbReference>